<organism evidence="1 2">
    <name type="scientific">Candidatus Daviesbacteria bacterium RIFCSPHIGHO2_01_FULL_40_11</name>
    <dbReference type="NCBI Taxonomy" id="1797762"/>
    <lineage>
        <taxon>Bacteria</taxon>
        <taxon>Candidatus Daviesiibacteriota</taxon>
    </lineage>
</organism>
<reference evidence="1 2" key="1">
    <citation type="journal article" date="2016" name="Nat. Commun.">
        <title>Thousands of microbial genomes shed light on interconnected biogeochemical processes in an aquifer system.</title>
        <authorList>
            <person name="Anantharaman K."/>
            <person name="Brown C.T."/>
            <person name="Hug L.A."/>
            <person name="Sharon I."/>
            <person name="Castelle C.J."/>
            <person name="Probst A.J."/>
            <person name="Thomas B.C."/>
            <person name="Singh A."/>
            <person name="Wilkins M.J."/>
            <person name="Karaoz U."/>
            <person name="Brodie E.L."/>
            <person name="Williams K.H."/>
            <person name="Hubbard S.S."/>
            <person name="Banfield J.F."/>
        </authorList>
    </citation>
    <scope>NUCLEOTIDE SEQUENCE [LARGE SCALE GENOMIC DNA]</scope>
</reference>
<dbReference type="Proteomes" id="UP000177555">
    <property type="component" value="Unassembled WGS sequence"/>
</dbReference>
<protein>
    <submittedName>
        <fullName evidence="1">Uncharacterized protein</fullName>
    </submittedName>
</protein>
<dbReference type="EMBL" id="MFCP01000018">
    <property type="protein sequence ID" value="OGE28538.1"/>
    <property type="molecule type" value="Genomic_DNA"/>
</dbReference>
<gene>
    <name evidence="1" type="ORF">A2867_03065</name>
</gene>
<sequence>MSFLKGKPAAFNSFRILSINISALSIRPCSRYQLTEIAVSLSTLSWSRVGALGISIYAICFIIG</sequence>
<accession>A0A1F5JJ10</accession>
<name>A0A1F5JJ10_9BACT</name>
<evidence type="ECO:0000313" key="2">
    <source>
        <dbReference type="Proteomes" id="UP000177555"/>
    </source>
</evidence>
<comment type="caution">
    <text evidence="1">The sequence shown here is derived from an EMBL/GenBank/DDBJ whole genome shotgun (WGS) entry which is preliminary data.</text>
</comment>
<evidence type="ECO:0000313" key="1">
    <source>
        <dbReference type="EMBL" id="OGE28538.1"/>
    </source>
</evidence>
<dbReference type="AlphaFoldDB" id="A0A1F5JJ10"/>
<proteinExistence type="predicted"/>